<protein>
    <submittedName>
        <fullName evidence="1">Uncharacterized protein</fullName>
    </submittedName>
</protein>
<keyword evidence="2" id="KW-1185">Reference proteome</keyword>
<evidence type="ECO:0000313" key="2">
    <source>
        <dbReference type="Proteomes" id="UP000648187"/>
    </source>
</evidence>
<reference evidence="1" key="1">
    <citation type="submission" date="2020-08" db="EMBL/GenBank/DDBJ databases">
        <title>Spodoptera exigua strain:BAW_Kor-Di-RS1 Genome sequencing and assembly.</title>
        <authorList>
            <person name="Kim J."/>
            <person name="Nam H.Y."/>
            <person name="Kwon M."/>
            <person name="Choi J.H."/>
            <person name="Cho S.R."/>
            <person name="Kim G.-H."/>
        </authorList>
    </citation>
    <scope>NUCLEOTIDE SEQUENCE</scope>
    <source>
        <strain evidence="1">BAW_Kor-Di-RS1</strain>
        <tissue evidence="1">Whole-body</tissue>
    </source>
</reference>
<gene>
    <name evidence="1" type="ORF">HW555_012763</name>
</gene>
<proteinExistence type="predicted"/>
<sequence>MAFTLNLSRFTNLFRSRWALMTEVGGVYRPHISTNKEKLISLIREKADAATKSELAKKMKVLKGFYTVELSPPRGSEFVSSYLKDKKTSEPRHQRTVSVPSLQFSCLAVSKLQ</sequence>
<dbReference type="EMBL" id="JACKWZ010000505">
    <property type="protein sequence ID" value="KAF9407108.1"/>
    <property type="molecule type" value="Genomic_DNA"/>
</dbReference>
<accession>A0A835G4B4</accession>
<comment type="caution">
    <text evidence="1">The sequence shown here is derived from an EMBL/GenBank/DDBJ whole genome shotgun (WGS) entry which is preliminary data.</text>
</comment>
<dbReference type="AlphaFoldDB" id="A0A835G4B4"/>
<organism evidence="1 2">
    <name type="scientific">Spodoptera exigua</name>
    <name type="common">Beet armyworm</name>
    <name type="synonym">Noctua fulgens</name>
    <dbReference type="NCBI Taxonomy" id="7107"/>
    <lineage>
        <taxon>Eukaryota</taxon>
        <taxon>Metazoa</taxon>
        <taxon>Ecdysozoa</taxon>
        <taxon>Arthropoda</taxon>
        <taxon>Hexapoda</taxon>
        <taxon>Insecta</taxon>
        <taxon>Pterygota</taxon>
        <taxon>Neoptera</taxon>
        <taxon>Endopterygota</taxon>
        <taxon>Lepidoptera</taxon>
        <taxon>Glossata</taxon>
        <taxon>Ditrysia</taxon>
        <taxon>Noctuoidea</taxon>
        <taxon>Noctuidae</taxon>
        <taxon>Amphipyrinae</taxon>
        <taxon>Spodoptera</taxon>
    </lineage>
</organism>
<dbReference type="Proteomes" id="UP000648187">
    <property type="component" value="Unassembled WGS sequence"/>
</dbReference>
<name>A0A835G4B4_SPOEX</name>
<evidence type="ECO:0000313" key="1">
    <source>
        <dbReference type="EMBL" id="KAF9407108.1"/>
    </source>
</evidence>